<feature type="transmembrane region" description="Helical" evidence="1">
    <location>
        <begin position="6"/>
        <end position="25"/>
    </location>
</feature>
<dbReference type="InterPro" id="IPR036249">
    <property type="entry name" value="Thioredoxin-like_sf"/>
</dbReference>
<protein>
    <recommendedName>
        <fullName evidence="4">Thioredoxin</fullName>
    </recommendedName>
</protein>
<reference evidence="2" key="1">
    <citation type="submission" date="2020-10" db="EMBL/GenBank/DDBJ databases">
        <authorList>
            <person name="Gilroy R."/>
        </authorList>
    </citation>
    <scope>NUCLEOTIDE SEQUENCE</scope>
    <source>
        <strain evidence="2">CHK184-20233</strain>
    </source>
</reference>
<evidence type="ECO:0008006" key="4">
    <source>
        <dbReference type="Google" id="ProtNLM"/>
    </source>
</evidence>
<evidence type="ECO:0000256" key="1">
    <source>
        <dbReference type="SAM" id="Phobius"/>
    </source>
</evidence>
<dbReference type="EMBL" id="DVHC01000012">
    <property type="protein sequence ID" value="HIR58581.1"/>
    <property type="molecule type" value="Genomic_DNA"/>
</dbReference>
<keyword evidence="1" id="KW-1133">Transmembrane helix</keyword>
<sequence>FIAWIISATVFIVMIILRINPLFLLTDTSKYIDQVYDYKLDSCNNGTYEELINNIVVNQDWQSEIDMQGNVTVTVSGISGSDENAGITMSFDINNEKVELRKYMYDGEEMPYSEFKALQNTYCERINFEIPEESEQEDNVYSNETLPPTFFKNINADDYIRLKEQNAQTLIYITRSDGSSEYCNMMNKVMEDVAYLRGIEINRLNANIVDMKKITENEDYFKDGYGVPLLLIVGHGEIIDVLEGYQDMNSVNVFLNNFDLTTEYE</sequence>
<organism evidence="2 3">
    <name type="scientific">Candidatus Onthousia excrementipullorum</name>
    <dbReference type="NCBI Taxonomy" id="2840884"/>
    <lineage>
        <taxon>Bacteria</taxon>
        <taxon>Bacillati</taxon>
        <taxon>Bacillota</taxon>
        <taxon>Bacilli</taxon>
        <taxon>Candidatus Onthousia</taxon>
    </lineage>
</organism>
<gene>
    <name evidence="2" type="ORF">IAB38_00875</name>
</gene>
<evidence type="ECO:0000313" key="3">
    <source>
        <dbReference type="Proteomes" id="UP000824232"/>
    </source>
</evidence>
<proteinExistence type="predicted"/>
<dbReference type="Proteomes" id="UP000824232">
    <property type="component" value="Unassembled WGS sequence"/>
</dbReference>
<dbReference type="SUPFAM" id="SSF52833">
    <property type="entry name" value="Thioredoxin-like"/>
    <property type="match status" value="1"/>
</dbReference>
<reference evidence="2" key="2">
    <citation type="journal article" date="2021" name="PeerJ">
        <title>Extensive microbial diversity within the chicken gut microbiome revealed by metagenomics and culture.</title>
        <authorList>
            <person name="Gilroy R."/>
            <person name="Ravi A."/>
            <person name="Getino M."/>
            <person name="Pursley I."/>
            <person name="Horton D.L."/>
            <person name="Alikhan N.F."/>
            <person name="Baker D."/>
            <person name="Gharbi K."/>
            <person name="Hall N."/>
            <person name="Watson M."/>
            <person name="Adriaenssens E.M."/>
            <person name="Foster-Nyarko E."/>
            <person name="Jarju S."/>
            <person name="Secka A."/>
            <person name="Antonio M."/>
            <person name="Oren A."/>
            <person name="Chaudhuri R.R."/>
            <person name="La Ragione R."/>
            <person name="Hildebrand F."/>
            <person name="Pallen M.J."/>
        </authorList>
    </citation>
    <scope>NUCLEOTIDE SEQUENCE</scope>
    <source>
        <strain evidence="2">CHK184-20233</strain>
    </source>
</reference>
<dbReference type="Gene3D" id="3.40.30.10">
    <property type="entry name" value="Glutaredoxin"/>
    <property type="match status" value="1"/>
</dbReference>
<keyword evidence="1" id="KW-0812">Transmembrane</keyword>
<accession>A0A9D1J2F0</accession>
<dbReference type="AlphaFoldDB" id="A0A9D1J2F0"/>
<feature type="non-terminal residue" evidence="2">
    <location>
        <position position="1"/>
    </location>
</feature>
<comment type="caution">
    <text evidence="2">The sequence shown here is derived from an EMBL/GenBank/DDBJ whole genome shotgun (WGS) entry which is preliminary data.</text>
</comment>
<evidence type="ECO:0000313" key="2">
    <source>
        <dbReference type="EMBL" id="HIR58581.1"/>
    </source>
</evidence>
<keyword evidence="1" id="KW-0472">Membrane</keyword>
<name>A0A9D1J2F0_9FIRM</name>